<protein>
    <submittedName>
        <fullName evidence="1">Uncharacterized protein</fullName>
    </submittedName>
</protein>
<name>A0AAE4CE47_9ACTN</name>
<evidence type="ECO:0000313" key="2">
    <source>
        <dbReference type="Proteomes" id="UP001183643"/>
    </source>
</evidence>
<sequence length="59" mass="6688">MSVQIAPVRADAGWTAPWFTGRVTATGHRRRKRPDDHLCVCGRLRDECVRVAVRALWSV</sequence>
<evidence type="ECO:0000313" key="1">
    <source>
        <dbReference type="EMBL" id="MDR7281157.1"/>
    </source>
</evidence>
<proteinExistence type="predicted"/>
<dbReference type="EMBL" id="JAVDYB010000001">
    <property type="protein sequence ID" value="MDR7281157.1"/>
    <property type="molecule type" value="Genomic_DNA"/>
</dbReference>
<dbReference type="AlphaFoldDB" id="A0AAE4CE47"/>
<dbReference type="Proteomes" id="UP001183643">
    <property type="component" value="Unassembled WGS sequence"/>
</dbReference>
<organism evidence="1 2">
    <name type="scientific">Catenuloplanes atrovinosus</name>
    <dbReference type="NCBI Taxonomy" id="137266"/>
    <lineage>
        <taxon>Bacteria</taxon>
        <taxon>Bacillati</taxon>
        <taxon>Actinomycetota</taxon>
        <taxon>Actinomycetes</taxon>
        <taxon>Micromonosporales</taxon>
        <taxon>Micromonosporaceae</taxon>
        <taxon>Catenuloplanes</taxon>
    </lineage>
</organism>
<accession>A0AAE4CE47</accession>
<comment type="caution">
    <text evidence="1">The sequence shown here is derived from an EMBL/GenBank/DDBJ whole genome shotgun (WGS) entry which is preliminary data.</text>
</comment>
<keyword evidence="2" id="KW-1185">Reference proteome</keyword>
<gene>
    <name evidence="1" type="ORF">J2S41_007935</name>
</gene>
<reference evidence="1" key="1">
    <citation type="submission" date="2023-07" db="EMBL/GenBank/DDBJ databases">
        <title>Sequencing the genomes of 1000 actinobacteria strains.</title>
        <authorList>
            <person name="Klenk H.-P."/>
        </authorList>
    </citation>
    <scope>NUCLEOTIDE SEQUENCE</scope>
    <source>
        <strain evidence="1">DSM 44707</strain>
    </source>
</reference>